<evidence type="ECO:0000256" key="1">
    <source>
        <dbReference type="SAM" id="Phobius"/>
    </source>
</evidence>
<protein>
    <recommendedName>
        <fullName evidence="4">Zinc ribbon domain-containing protein</fullName>
    </recommendedName>
</protein>
<keyword evidence="3" id="KW-1185">Reference proteome</keyword>
<proteinExistence type="predicted"/>
<dbReference type="Proteomes" id="UP000267128">
    <property type="component" value="Unassembled WGS sequence"/>
</dbReference>
<keyword evidence="1" id="KW-0812">Transmembrane</keyword>
<organism evidence="2 3">
    <name type="scientific">Nocardioides marmoriginsengisoli</name>
    <dbReference type="NCBI Taxonomy" id="661483"/>
    <lineage>
        <taxon>Bacteria</taxon>
        <taxon>Bacillati</taxon>
        <taxon>Actinomycetota</taxon>
        <taxon>Actinomycetes</taxon>
        <taxon>Propionibacteriales</taxon>
        <taxon>Nocardioidaceae</taxon>
        <taxon>Nocardioides</taxon>
    </lineage>
</organism>
<comment type="caution">
    <text evidence="2">The sequence shown here is derived from an EMBL/GenBank/DDBJ whole genome shotgun (WGS) entry which is preliminary data.</text>
</comment>
<gene>
    <name evidence="2" type="ORF">EFK50_04290</name>
</gene>
<dbReference type="RefSeq" id="WP_123226294.1">
    <property type="nucleotide sequence ID" value="NZ_RJSE01000003.1"/>
</dbReference>
<evidence type="ECO:0008006" key="4">
    <source>
        <dbReference type="Google" id="ProtNLM"/>
    </source>
</evidence>
<evidence type="ECO:0000313" key="3">
    <source>
        <dbReference type="Proteomes" id="UP000267128"/>
    </source>
</evidence>
<dbReference type="AlphaFoldDB" id="A0A3N0CPG7"/>
<dbReference type="EMBL" id="RJSE01000003">
    <property type="protein sequence ID" value="RNL65191.1"/>
    <property type="molecule type" value="Genomic_DNA"/>
</dbReference>
<keyword evidence="1" id="KW-0472">Membrane</keyword>
<dbReference type="OrthoDB" id="9905054at2"/>
<keyword evidence="1" id="KW-1133">Transmembrane helix</keyword>
<accession>A0A3N0CPG7</accession>
<name>A0A3N0CPG7_9ACTN</name>
<evidence type="ECO:0000313" key="2">
    <source>
        <dbReference type="EMBL" id="RNL65191.1"/>
    </source>
</evidence>
<sequence length="187" mass="19523">MEEHLCAHCGATLPRTGTFCLACDTPVTEPASGLSVGDTQVVAFGRPLVAAAAVAGVVLLVGVLAYGSVAIYQRHLNGSVAKAAKQAVTLLVRAEAGHAGACTPAALLTTGVRHDQACVAMVDDDPGARIRRLHVSAVHRHGREATAYLRGTLVDQDGRRPYAAQVAMVRVDNAWALRWDGTPIAAR</sequence>
<feature type="transmembrane region" description="Helical" evidence="1">
    <location>
        <begin position="48"/>
        <end position="72"/>
    </location>
</feature>
<reference evidence="2 3" key="1">
    <citation type="submission" date="2018-11" db="EMBL/GenBank/DDBJ databases">
        <authorList>
            <person name="Li F."/>
        </authorList>
    </citation>
    <scope>NUCLEOTIDE SEQUENCE [LARGE SCALE GENOMIC DNA]</scope>
    <source>
        <strain evidence="2 3">Gsoil 097</strain>
    </source>
</reference>